<dbReference type="KEGG" id="dpx:DAPPUDRAFT_247232"/>
<protein>
    <submittedName>
        <fullName evidence="1">Uncharacterized protein</fullName>
    </submittedName>
</protein>
<organism evidence="1 2">
    <name type="scientific">Daphnia pulex</name>
    <name type="common">Water flea</name>
    <dbReference type="NCBI Taxonomy" id="6669"/>
    <lineage>
        <taxon>Eukaryota</taxon>
        <taxon>Metazoa</taxon>
        <taxon>Ecdysozoa</taxon>
        <taxon>Arthropoda</taxon>
        <taxon>Crustacea</taxon>
        <taxon>Branchiopoda</taxon>
        <taxon>Diplostraca</taxon>
        <taxon>Cladocera</taxon>
        <taxon>Anomopoda</taxon>
        <taxon>Daphniidae</taxon>
        <taxon>Daphnia</taxon>
    </lineage>
</organism>
<proteinExistence type="predicted"/>
<dbReference type="AlphaFoldDB" id="E9GS11"/>
<reference evidence="1 2" key="1">
    <citation type="journal article" date="2011" name="Science">
        <title>The ecoresponsive genome of Daphnia pulex.</title>
        <authorList>
            <person name="Colbourne J.K."/>
            <person name="Pfrender M.E."/>
            <person name="Gilbert D."/>
            <person name="Thomas W.K."/>
            <person name="Tucker A."/>
            <person name="Oakley T.H."/>
            <person name="Tokishita S."/>
            <person name="Aerts A."/>
            <person name="Arnold G.J."/>
            <person name="Basu M.K."/>
            <person name="Bauer D.J."/>
            <person name="Caceres C.E."/>
            <person name="Carmel L."/>
            <person name="Casola C."/>
            <person name="Choi J.H."/>
            <person name="Detter J.C."/>
            <person name="Dong Q."/>
            <person name="Dusheyko S."/>
            <person name="Eads B.D."/>
            <person name="Frohlich T."/>
            <person name="Geiler-Samerotte K.A."/>
            <person name="Gerlach D."/>
            <person name="Hatcher P."/>
            <person name="Jogdeo S."/>
            <person name="Krijgsveld J."/>
            <person name="Kriventseva E.V."/>
            <person name="Kultz D."/>
            <person name="Laforsch C."/>
            <person name="Lindquist E."/>
            <person name="Lopez J."/>
            <person name="Manak J.R."/>
            <person name="Muller J."/>
            <person name="Pangilinan J."/>
            <person name="Patwardhan R.P."/>
            <person name="Pitluck S."/>
            <person name="Pritham E.J."/>
            <person name="Rechtsteiner A."/>
            <person name="Rho M."/>
            <person name="Rogozin I.B."/>
            <person name="Sakarya O."/>
            <person name="Salamov A."/>
            <person name="Schaack S."/>
            <person name="Shapiro H."/>
            <person name="Shiga Y."/>
            <person name="Skalitzky C."/>
            <person name="Smith Z."/>
            <person name="Souvorov A."/>
            <person name="Sung W."/>
            <person name="Tang Z."/>
            <person name="Tsuchiya D."/>
            <person name="Tu H."/>
            <person name="Vos H."/>
            <person name="Wang M."/>
            <person name="Wolf Y.I."/>
            <person name="Yamagata H."/>
            <person name="Yamada T."/>
            <person name="Ye Y."/>
            <person name="Shaw J.R."/>
            <person name="Andrews J."/>
            <person name="Crease T.J."/>
            <person name="Tang H."/>
            <person name="Lucas S.M."/>
            <person name="Robertson H.M."/>
            <person name="Bork P."/>
            <person name="Koonin E.V."/>
            <person name="Zdobnov E.M."/>
            <person name="Grigoriev I.V."/>
            <person name="Lynch M."/>
            <person name="Boore J.L."/>
        </authorList>
    </citation>
    <scope>NUCLEOTIDE SEQUENCE [LARGE SCALE GENOMIC DNA]</scope>
</reference>
<evidence type="ECO:0000313" key="2">
    <source>
        <dbReference type="Proteomes" id="UP000000305"/>
    </source>
</evidence>
<sequence>MSRHTPQERGPITHQWAAVQEAYISVPFFCLSSIGSSQLAAAARESKGEIGSIHLLLPTGPALEATTPYHQENLGGLYFSYLLAPKLLSPFSPLQPTEGKNKGVGSIRMKQREKANNKNGQNLALCRTSSSGRKDTRLLWNKTVYWNRPSFVSSWFSMASKLSVACFVWGEDSTSDIAPVERITRQRQKPCGEKRCRGKSALLRRRDCSSKYLTLHNPLSTGRRLRHVTLAKPSKFIF</sequence>
<gene>
    <name evidence="1" type="ORF">DAPPUDRAFT_247232</name>
</gene>
<dbReference type="HOGENOM" id="CLU_1166878_0_0_1"/>
<name>E9GS11_DAPPU</name>
<dbReference type="Proteomes" id="UP000000305">
    <property type="component" value="Unassembled WGS sequence"/>
</dbReference>
<keyword evidence="2" id="KW-1185">Reference proteome</keyword>
<accession>E9GS11</accession>
<dbReference type="InParanoid" id="E9GS11"/>
<dbReference type="EMBL" id="GL732561">
    <property type="protein sequence ID" value="EFX77738.1"/>
    <property type="molecule type" value="Genomic_DNA"/>
</dbReference>
<evidence type="ECO:0000313" key="1">
    <source>
        <dbReference type="EMBL" id="EFX77738.1"/>
    </source>
</evidence>